<comment type="caution">
    <text evidence="2">The sequence shown here is derived from an EMBL/GenBank/DDBJ whole genome shotgun (WGS) entry which is preliminary data.</text>
</comment>
<proteinExistence type="predicted"/>
<feature type="domain" description="NADP-dependent oxidoreductase" evidence="1">
    <location>
        <begin position="14"/>
        <end position="308"/>
    </location>
</feature>
<dbReference type="RefSeq" id="WP_004601739.1">
    <property type="nucleotide sequence ID" value="NZ_HF541865.1"/>
</dbReference>
<evidence type="ECO:0000313" key="3">
    <source>
        <dbReference type="Proteomes" id="UP000011016"/>
    </source>
</evidence>
<protein>
    <submittedName>
        <fullName evidence="2">Putative oxidoreductase</fullName>
        <ecNumber evidence="2">1.1.1.91</ecNumber>
    </submittedName>
</protein>
<reference evidence="2 3" key="1">
    <citation type="journal article" date="2012" name="J. Bacteriol.">
        <title>Draft Genome Sequence of Turicella otitidis ATCC 51513, Isolated from Middle Ear Fluid from a Child with Otitis Media.</title>
        <authorList>
            <person name="Brinkrolf K."/>
            <person name="Schneider J."/>
            <person name="Knecht M."/>
            <person name="Ruckert C."/>
            <person name="Tauch A."/>
        </authorList>
    </citation>
    <scope>NUCLEOTIDE SEQUENCE [LARGE SCALE GENOMIC DNA]</scope>
    <source>
        <strain evidence="2 3">ATCC 51513</strain>
    </source>
</reference>
<organism evidence="2 3">
    <name type="scientific">Corynebacterium otitidis ATCC 51513</name>
    <dbReference type="NCBI Taxonomy" id="883169"/>
    <lineage>
        <taxon>Bacteria</taxon>
        <taxon>Bacillati</taxon>
        <taxon>Actinomycetota</taxon>
        <taxon>Actinomycetes</taxon>
        <taxon>Mycobacteriales</taxon>
        <taxon>Corynebacteriaceae</taxon>
        <taxon>Corynebacterium</taxon>
    </lineage>
</organism>
<dbReference type="EC" id="1.1.1.91" evidence="2"/>
<dbReference type="OrthoDB" id="9768793at2"/>
<dbReference type="GO" id="GO:0005829">
    <property type="term" value="C:cytosol"/>
    <property type="evidence" value="ECO:0007669"/>
    <property type="project" value="TreeGrafter"/>
</dbReference>
<dbReference type="Proteomes" id="UP000011016">
    <property type="component" value="Unassembled WGS sequence"/>
</dbReference>
<sequence length="319" mass="34609">MSPAAGLLGDALPLNLGTNPFGWTTGEDAAHEILDAFVEAGGRLIDTADVYPAWFNERGEASEEIVGSWLARQGEDLKEELVVATKGGHRVPVDSVDKERLTAAAEASLRRLGVEAIDLYYLHKDDPEVPIDDQVEAAAGLVERGLVRRIGLSNHSPERTRAFLEAARGTPAAPVALQPEYNLLSRARYERSYRPLAREFRLEVFPYKSLASGLLTGKYASREDLEGAARQGALEKAYTPDAERVLERLRRVADVRDEEPAAIALAWLRAKGVTAPLASASRPEQLPALIEGARVTLSSSEVTTLDAASQSFARPEGDD</sequence>
<evidence type="ECO:0000313" key="2">
    <source>
        <dbReference type="EMBL" id="CCI82780.1"/>
    </source>
</evidence>
<dbReference type="PANTHER" id="PTHR43364">
    <property type="entry name" value="NADH-SPECIFIC METHYLGLYOXAL REDUCTASE-RELATED"/>
    <property type="match status" value="1"/>
</dbReference>
<dbReference type="InterPro" id="IPR023210">
    <property type="entry name" value="NADP_OxRdtase_dom"/>
</dbReference>
<dbReference type="EMBL" id="CAJZ01000001">
    <property type="protein sequence ID" value="CCI82780.1"/>
    <property type="molecule type" value="Genomic_DNA"/>
</dbReference>
<name>I7KI87_9CORY</name>
<keyword evidence="2" id="KW-0560">Oxidoreductase</keyword>
<dbReference type="PANTHER" id="PTHR43364:SF6">
    <property type="entry name" value="OXIDOREDUCTASE-RELATED"/>
    <property type="match status" value="1"/>
</dbReference>
<dbReference type="Gene3D" id="3.20.20.100">
    <property type="entry name" value="NADP-dependent oxidoreductase domain"/>
    <property type="match status" value="1"/>
</dbReference>
<accession>I7KI87</accession>
<gene>
    <name evidence="2" type="ORF">BN46_0021</name>
</gene>
<evidence type="ECO:0000259" key="1">
    <source>
        <dbReference type="Pfam" id="PF00248"/>
    </source>
</evidence>
<dbReference type="InterPro" id="IPR036812">
    <property type="entry name" value="NAD(P)_OxRdtase_dom_sf"/>
</dbReference>
<dbReference type="GO" id="GO:0047681">
    <property type="term" value="F:aryl-alcohol dehydrogenase (NADP+) activity"/>
    <property type="evidence" value="ECO:0007669"/>
    <property type="project" value="UniProtKB-EC"/>
</dbReference>
<dbReference type="InterPro" id="IPR050523">
    <property type="entry name" value="AKR_Detox_Biosynth"/>
</dbReference>
<dbReference type="SUPFAM" id="SSF51430">
    <property type="entry name" value="NAD(P)-linked oxidoreductase"/>
    <property type="match status" value="1"/>
</dbReference>
<dbReference type="AlphaFoldDB" id="I7KI87"/>
<dbReference type="Pfam" id="PF00248">
    <property type="entry name" value="Aldo_ket_red"/>
    <property type="match status" value="1"/>
</dbReference>